<dbReference type="GO" id="GO:0006506">
    <property type="term" value="P:GPI anchor biosynthetic process"/>
    <property type="evidence" value="ECO:0007669"/>
    <property type="project" value="UniProtKB-UniPathway"/>
</dbReference>
<reference evidence="6" key="1">
    <citation type="submission" date="2020-11" db="EMBL/GenBank/DDBJ databases">
        <authorList>
            <person name="Whitehead M."/>
        </authorList>
    </citation>
    <scope>NUCLEOTIDE SEQUENCE</scope>
    <source>
        <strain evidence="6">EGII</strain>
    </source>
</reference>
<feature type="transmembrane region" description="Helical" evidence="5">
    <location>
        <begin position="356"/>
        <end position="378"/>
    </location>
</feature>
<sequence length="474" mass="54381">MVAYTEEEKNIPDKTNESPGAILINALLVLNSFIPIIAFYTIAIIIGEKLKDTIDYDMRSYRKFVIDFVIIVIPTVLFVIIKSSLAIYINIALIVYISYSLYKMHCKDDLRDRFYVNGGERPFAFTLDRSTLSLLVALFIIADQCVEMPNLYKKSRQYGAGLIDVGIGLYVFSTAIVQRRTKTFSKYLLVLTQLFIMSCGHISLVCFFNKKTDVNEFEMYWNGFFTLAFLKLLRIMCRKFCGQRTIPLKFGVALLIYHEFMLYTFTYTYVSDESFKRNTWISANREVLFSFPGFLALYSISAYIGRTIRKQQLVSSYQRTINLIKQLGMTCGILWLLVFFCSFTVSISRVTCNLGYVIWILAIALTMTTLFMLIFHLIQNNNWFTEDKRDDEGEDNNTVFWVEPVVYLPMFLEAINSNGFLCYALAQAFAQALANANKSDFGQFQGVIIITGCAFLLTAAVCMKYRTNFSVTVA</sequence>
<comment type="caution">
    <text evidence="6">The sequence shown here is derived from an EMBL/GenBank/DDBJ whole genome shotgun (WGS) entry which is preliminary data.</text>
</comment>
<dbReference type="InterPro" id="IPR009447">
    <property type="entry name" value="PIGW/GWT1"/>
</dbReference>
<keyword evidence="5" id="KW-0337">GPI-anchor biosynthesis</keyword>
<feature type="transmembrane region" description="Helical" evidence="5">
    <location>
        <begin position="20"/>
        <end position="43"/>
    </location>
</feature>
<feature type="transmembrane region" description="Helical" evidence="5">
    <location>
        <begin position="87"/>
        <end position="102"/>
    </location>
</feature>
<accession>A0A811UMM1</accession>
<feature type="transmembrane region" description="Helical" evidence="5">
    <location>
        <begin position="287"/>
        <end position="306"/>
    </location>
</feature>
<comment type="function">
    <text evidence="5">A acetyltransferase, which acetylates the inositol ring of phosphatidylinositol during biosynthesis of GPI-anchor.</text>
</comment>
<dbReference type="OrthoDB" id="15270at2759"/>
<evidence type="ECO:0000256" key="1">
    <source>
        <dbReference type="ARBA" id="ARBA00004141"/>
    </source>
</evidence>
<feature type="transmembrane region" description="Helical" evidence="5">
    <location>
        <begin position="248"/>
        <end position="267"/>
    </location>
</feature>
<comment type="pathway">
    <text evidence="5">Glycolipid biosynthesis; glycosylphosphatidylinositol-anchor biosynthesis.</text>
</comment>
<evidence type="ECO:0000313" key="6">
    <source>
        <dbReference type="EMBL" id="CAD7000452.1"/>
    </source>
</evidence>
<feature type="transmembrane region" description="Helical" evidence="5">
    <location>
        <begin position="157"/>
        <end position="176"/>
    </location>
</feature>
<feature type="transmembrane region" description="Helical" evidence="5">
    <location>
        <begin position="327"/>
        <end position="350"/>
    </location>
</feature>
<name>A0A811UMM1_CERCA</name>
<feature type="transmembrane region" description="Helical" evidence="5">
    <location>
        <begin position="188"/>
        <end position="207"/>
    </location>
</feature>
<keyword evidence="7" id="KW-1185">Reference proteome</keyword>
<dbReference type="GO" id="GO:0072659">
    <property type="term" value="P:protein localization to plasma membrane"/>
    <property type="evidence" value="ECO:0007669"/>
    <property type="project" value="TreeGrafter"/>
</dbReference>
<keyword evidence="4 5" id="KW-0472">Membrane</keyword>
<evidence type="ECO:0000256" key="5">
    <source>
        <dbReference type="RuleBase" id="RU280819"/>
    </source>
</evidence>
<dbReference type="GO" id="GO:0032216">
    <property type="term" value="F:glucosaminyl-phosphatidylinositol O-acyltransferase activity"/>
    <property type="evidence" value="ECO:0007669"/>
    <property type="project" value="TreeGrafter"/>
</dbReference>
<keyword evidence="2 5" id="KW-0812">Transmembrane</keyword>
<keyword evidence="5" id="KW-0012">Acyltransferase</keyword>
<comment type="similarity">
    <text evidence="5">Belongs to the PIGW family.</text>
</comment>
<dbReference type="EC" id="2.3.-.-" evidence="5"/>
<evidence type="ECO:0000256" key="4">
    <source>
        <dbReference type="ARBA" id="ARBA00023136"/>
    </source>
</evidence>
<dbReference type="EMBL" id="CAJHJT010000012">
    <property type="protein sequence ID" value="CAD7000452.1"/>
    <property type="molecule type" value="Genomic_DNA"/>
</dbReference>
<protein>
    <recommendedName>
        <fullName evidence="5">Phosphatidylinositol-glycan biosynthesis class W protein</fullName>
        <ecNumber evidence="5">2.3.-.-</ecNumber>
    </recommendedName>
</protein>
<evidence type="ECO:0000313" key="7">
    <source>
        <dbReference type="Proteomes" id="UP000606786"/>
    </source>
</evidence>
<gene>
    <name evidence="6" type="ORF">CCAP1982_LOCUS8929</name>
</gene>
<dbReference type="Proteomes" id="UP000606786">
    <property type="component" value="Unassembled WGS sequence"/>
</dbReference>
<evidence type="ECO:0000256" key="2">
    <source>
        <dbReference type="ARBA" id="ARBA00022692"/>
    </source>
</evidence>
<proteinExistence type="inferred from homology"/>
<dbReference type="GO" id="GO:0005789">
    <property type="term" value="C:endoplasmic reticulum membrane"/>
    <property type="evidence" value="ECO:0007669"/>
    <property type="project" value="UniProtKB-SubCell"/>
</dbReference>
<keyword evidence="5" id="KW-0256">Endoplasmic reticulum</keyword>
<dbReference type="UniPathway" id="UPA00196"/>
<dbReference type="PANTHER" id="PTHR20661:SF0">
    <property type="entry name" value="PHOSPHATIDYLINOSITOL-GLYCAN BIOSYNTHESIS CLASS W PROTEIN"/>
    <property type="match status" value="1"/>
</dbReference>
<keyword evidence="3 5" id="KW-1133">Transmembrane helix</keyword>
<organism evidence="6 7">
    <name type="scientific">Ceratitis capitata</name>
    <name type="common">Mediterranean fruit fly</name>
    <name type="synonym">Tephritis capitata</name>
    <dbReference type="NCBI Taxonomy" id="7213"/>
    <lineage>
        <taxon>Eukaryota</taxon>
        <taxon>Metazoa</taxon>
        <taxon>Ecdysozoa</taxon>
        <taxon>Arthropoda</taxon>
        <taxon>Hexapoda</taxon>
        <taxon>Insecta</taxon>
        <taxon>Pterygota</taxon>
        <taxon>Neoptera</taxon>
        <taxon>Endopterygota</taxon>
        <taxon>Diptera</taxon>
        <taxon>Brachycera</taxon>
        <taxon>Muscomorpha</taxon>
        <taxon>Tephritoidea</taxon>
        <taxon>Tephritidae</taxon>
        <taxon>Ceratitis</taxon>
        <taxon>Ceratitis</taxon>
    </lineage>
</organism>
<comment type="subcellular location">
    <subcellularLocation>
        <location evidence="5">Endoplasmic reticulum membrane</location>
        <topology evidence="5">Multi-pass membrane protein</topology>
    </subcellularLocation>
    <subcellularLocation>
        <location evidence="1">Membrane</location>
        <topology evidence="1">Multi-pass membrane protein</topology>
    </subcellularLocation>
</comment>
<dbReference type="PANTHER" id="PTHR20661">
    <property type="entry name" value="PHOSPHATIDYLINOSITOL-GLYCAN BIOSYNTHESIS CLASS W PROTEIN"/>
    <property type="match status" value="1"/>
</dbReference>
<evidence type="ECO:0000256" key="3">
    <source>
        <dbReference type="ARBA" id="ARBA00022989"/>
    </source>
</evidence>
<dbReference type="Pfam" id="PF06423">
    <property type="entry name" value="GWT1"/>
    <property type="match status" value="1"/>
</dbReference>
<dbReference type="AlphaFoldDB" id="A0A811UMM1"/>
<feature type="transmembrane region" description="Helical" evidence="5">
    <location>
        <begin position="64"/>
        <end position="81"/>
    </location>
</feature>
<keyword evidence="5" id="KW-0808">Transferase</keyword>